<dbReference type="EMBL" id="GISG01258012">
    <property type="protein sequence ID" value="MBA4673194.1"/>
    <property type="molecule type" value="Transcribed_RNA"/>
</dbReference>
<protein>
    <submittedName>
        <fullName evidence="1">Uncharacterized protein</fullName>
    </submittedName>
</protein>
<dbReference type="EMBL" id="GISG01258015">
    <property type="protein sequence ID" value="MBA4673196.1"/>
    <property type="molecule type" value="Transcribed_RNA"/>
</dbReference>
<proteinExistence type="predicted"/>
<dbReference type="EMBL" id="GISG01258016">
    <property type="protein sequence ID" value="MBA4673197.1"/>
    <property type="molecule type" value="Transcribed_RNA"/>
</dbReference>
<sequence>MKFWLQLEGILLQKIYLDFVEAGQCRMHSVPFLNTLCSRFCSWSMLFLSLNILPSLETFQRKEIIQVIVSIKSMRMTSCKQLYSLSQPSSGVVEKLEKGLLNKVMLLSLQHLHCSLEVVMVWLAPVNQNL</sequence>
<organism evidence="1">
    <name type="scientific">Opuntia streptacantha</name>
    <name type="common">Prickly pear cactus</name>
    <name type="synonym">Opuntia cardona</name>
    <dbReference type="NCBI Taxonomy" id="393608"/>
    <lineage>
        <taxon>Eukaryota</taxon>
        <taxon>Viridiplantae</taxon>
        <taxon>Streptophyta</taxon>
        <taxon>Embryophyta</taxon>
        <taxon>Tracheophyta</taxon>
        <taxon>Spermatophyta</taxon>
        <taxon>Magnoliopsida</taxon>
        <taxon>eudicotyledons</taxon>
        <taxon>Gunneridae</taxon>
        <taxon>Pentapetalae</taxon>
        <taxon>Caryophyllales</taxon>
        <taxon>Cactineae</taxon>
        <taxon>Cactaceae</taxon>
        <taxon>Opuntioideae</taxon>
        <taxon>Opuntia</taxon>
    </lineage>
</organism>
<reference evidence="1" key="2">
    <citation type="submission" date="2020-07" db="EMBL/GenBank/DDBJ databases">
        <authorList>
            <person name="Vera ALvarez R."/>
            <person name="Arias-Moreno D.M."/>
            <person name="Jimenez-Jacinto V."/>
            <person name="Jimenez-Bremont J.F."/>
            <person name="Swaminathan K."/>
            <person name="Moose S.P."/>
            <person name="Guerrero-Gonzalez M.L."/>
            <person name="Marino-Ramirez L."/>
            <person name="Landsman D."/>
            <person name="Rodriguez-Kessler M."/>
            <person name="Delgado-Sanchez P."/>
        </authorList>
    </citation>
    <scope>NUCLEOTIDE SEQUENCE</scope>
    <source>
        <tissue evidence="1">Cladode</tissue>
    </source>
</reference>
<name>A0A7C9AQ12_OPUST</name>
<accession>A0A7C9AQ12</accession>
<evidence type="ECO:0000313" key="1">
    <source>
        <dbReference type="EMBL" id="MBA4673194.1"/>
    </source>
</evidence>
<reference evidence="1" key="1">
    <citation type="journal article" date="2013" name="J. Plant Res.">
        <title>Effect of fungi and light on seed germination of three Opuntia species from semiarid lands of central Mexico.</title>
        <authorList>
            <person name="Delgado-Sanchez P."/>
            <person name="Jimenez-Bremont J.F."/>
            <person name="Guerrero-Gonzalez Mde L."/>
            <person name="Flores J."/>
        </authorList>
    </citation>
    <scope>NUCLEOTIDE SEQUENCE</scope>
    <source>
        <tissue evidence="1">Cladode</tissue>
    </source>
</reference>
<dbReference type="AlphaFoldDB" id="A0A7C9AQ12"/>